<reference evidence="2" key="1">
    <citation type="journal article" date="2020" name="Stud. Mycol.">
        <title>101 Dothideomycetes genomes: a test case for predicting lifestyles and emergence of pathogens.</title>
        <authorList>
            <person name="Haridas S."/>
            <person name="Albert R."/>
            <person name="Binder M."/>
            <person name="Bloem J."/>
            <person name="Labutti K."/>
            <person name="Salamov A."/>
            <person name="Andreopoulos B."/>
            <person name="Baker S."/>
            <person name="Barry K."/>
            <person name="Bills G."/>
            <person name="Bluhm B."/>
            <person name="Cannon C."/>
            <person name="Castanera R."/>
            <person name="Culley D."/>
            <person name="Daum C."/>
            <person name="Ezra D."/>
            <person name="Gonzalez J."/>
            <person name="Henrissat B."/>
            <person name="Kuo A."/>
            <person name="Liang C."/>
            <person name="Lipzen A."/>
            <person name="Lutzoni F."/>
            <person name="Magnuson J."/>
            <person name="Mondo S."/>
            <person name="Nolan M."/>
            <person name="Ohm R."/>
            <person name="Pangilinan J."/>
            <person name="Park H.-J."/>
            <person name="Ramirez L."/>
            <person name="Alfaro M."/>
            <person name="Sun H."/>
            <person name="Tritt A."/>
            <person name="Yoshinaga Y."/>
            <person name="Zwiers L.-H."/>
            <person name="Turgeon B."/>
            <person name="Goodwin S."/>
            <person name="Spatafora J."/>
            <person name="Crous P."/>
            <person name="Grigoriev I."/>
        </authorList>
    </citation>
    <scope>NUCLEOTIDE SEQUENCE</scope>
    <source>
        <strain evidence="2">CBS 113818</strain>
    </source>
</reference>
<proteinExistence type="predicted"/>
<evidence type="ECO:0000313" key="3">
    <source>
        <dbReference type="Proteomes" id="UP000799424"/>
    </source>
</evidence>
<dbReference type="EMBL" id="MU006226">
    <property type="protein sequence ID" value="KAF2826427.1"/>
    <property type="molecule type" value="Genomic_DNA"/>
</dbReference>
<organism evidence="2 3">
    <name type="scientific">Ophiobolus disseminans</name>
    <dbReference type="NCBI Taxonomy" id="1469910"/>
    <lineage>
        <taxon>Eukaryota</taxon>
        <taxon>Fungi</taxon>
        <taxon>Dikarya</taxon>
        <taxon>Ascomycota</taxon>
        <taxon>Pezizomycotina</taxon>
        <taxon>Dothideomycetes</taxon>
        <taxon>Pleosporomycetidae</taxon>
        <taxon>Pleosporales</taxon>
        <taxon>Pleosporineae</taxon>
        <taxon>Phaeosphaeriaceae</taxon>
        <taxon>Ophiobolus</taxon>
    </lineage>
</organism>
<dbReference type="InterPro" id="IPR018555">
    <property type="entry name" value="C630.06c-like"/>
</dbReference>
<feature type="compositionally biased region" description="Basic residues" evidence="1">
    <location>
        <begin position="241"/>
        <end position="257"/>
    </location>
</feature>
<sequence length="278" mass="31240">MSISRPPGSRFACANLQTLRVDACAMFEQPSAKRVRRDELESLTSSPRSTPDPDLEELLRSRIRTEFTFTTADSIVTDPQDAKSDEDETELRLFATGPSGDAPTTHKIRLSSPGAGNGEPGFIVKKPRSYYFADEPTSEEASRLKAAAIDGKTILELANQPWPGCALPWKVRTITAAGMKKEVLIGHPKTLATVEDTMQRRKRKSKKTRIAIRKKMQATKSKDEEKARLAKEKEEAEREKRTRRNREKKVKKRAKAQAKKEGGDDGLQDDQVHPDRRQ</sequence>
<evidence type="ECO:0000313" key="2">
    <source>
        <dbReference type="EMBL" id="KAF2826427.1"/>
    </source>
</evidence>
<protein>
    <submittedName>
        <fullName evidence="2">Uncharacterized protein</fullName>
    </submittedName>
</protein>
<feature type="region of interest" description="Disordered" evidence="1">
    <location>
        <begin position="196"/>
        <end position="278"/>
    </location>
</feature>
<feature type="region of interest" description="Disordered" evidence="1">
    <location>
        <begin position="30"/>
        <end position="57"/>
    </location>
</feature>
<dbReference type="Pfam" id="PF09428">
    <property type="entry name" value="DUF2011"/>
    <property type="match status" value="1"/>
</dbReference>
<evidence type="ECO:0000256" key="1">
    <source>
        <dbReference type="SAM" id="MobiDB-lite"/>
    </source>
</evidence>
<keyword evidence="3" id="KW-1185">Reference proteome</keyword>
<gene>
    <name evidence="2" type="ORF">CC86DRAFT_417582</name>
</gene>
<name>A0A6A7A148_9PLEO</name>
<feature type="compositionally biased region" description="Basic residues" evidence="1">
    <location>
        <begin position="200"/>
        <end position="217"/>
    </location>
</feature>
<dbReference type="Proteomes" id="UP000799424">
    <property type="component" value="Unassembled WGS sequence"/>
</dbReference>
<accession>A0A6A7A148</accession>
<dbReference type="AlphaFoldDB" id="A0A6A7A148"/>
<feature type="region of interest" description="Disordered" evidence="1">
    <location>
        <begin position="94"/>
        <end position="120"/>
    </location>
</feature>
<dbReference type="OrthoDB" id="5425061at2759"/>
<feature type="compositionally biased region" description="Basic and acidic residues" evidence="1">
    <location>
        <begin position="220"/>
        <end position="240"/>
    </location>
</feature>